<dbReference type="PANTHER" id="PTHR45348:SF7">
    <property type="entry name" value="ZINC BINDING OXIDOREDUCTASE, PUTATIVE-RELATED"/>
    <property type="match status" value="1"/>
</dbReference>
<sequence>MANRSIWLGEDKQLSIRKIEDSYEPLAHEVLVEVSYSGINPADVSHGRVGFNNCVAGYDFAGTVIKAGSARQDTCSPGEKVLGFAAPLLQKPKQYGAHQKYHCARHFIYHVPPSMPMPEAACLMVVTHTAADALFNQLALPFGDSQLPILIWGASAAVGTAAVQFAKMAGCFPILATASSKNHEALYALGATECFDYRDPDVVEKVKMSVQRHTENPLQRVLDCVVSRGKPSSTELCEAIADIGARFTSPVTASYAAKQQWRRTFACRNVDVDFPLPDGTLLKHEAMPDWQANIDRATKWAIEHYGQGYCMPRVNVVHGGEEGMKAMLHVVGGGASMEKYVIQHPI</sequence>
<dbReference type="Pfam" id="PF00107">
    <property type="entry name" value="ADH_zinc_N"/>
    <property type="match status" value="1"/>
</dbReference>
<dbReference type="InterPro" id="IPR047122">
    <property type="entry name" value="Trans-enoyl_RdTase-like"/>
</dbReference>
<dbReference type="InterPro" id="IPR013149">
    <property type="entry name" value="ADH-like_C"/>
</dbReference>
<dbReference type="PANTHER" id="PTHR45348">
    <property type="entry name" value="HYPOTHETICAL OXIDOREDUCTASE (EUROFUNG)"/>
    <property type="match status" value="1"/>
</dbReference>
<evidence type="ECO:0000259" key="4">
    <source>
        <dbReference type="SMART" id="SM00829"/>
    </source>
</evidence>
<protein>
    <recommendedName>
        <fullName evidence="4">Enoyl reductase (ER) domain-containing protein</fullName>
    </recommendedName>
</protein>
<keyword evidence="3" id="KW-0560">Oxidoreductase</keyword>
<dbReference type="AlphaFoldDB" id="A0A319DAK5"/>
<reference evidence="5 6" key="1">
    <citation type="submission" date="2018-02" db="EMBL/GenBank/DDBJ databases">
        <title>The genomes of Aspergillus section Nigri reveals drivers in fungal speciation.</title>
        <authorList>
            <consortium name="DOE Joint Genome Institute"/>
            <person name="Vesth T.C."/>
            <person name="Nybo J."/>
            <person name="Theobald S."/>
            <person name="Brandl J."/>
            <person name="Frisvad J.C."/>
            <person name="Nielsen K.F."/>
            <person name="Lyhne E.K."/>
            <person name="Kogle M.E."/>
            <person name="Kuo A."/>
            <person name="Riley R."/>
            <person name="Clum A."/>
            <person name="Nolan M."/>
            <person name="Lipzen A."/>
            <person name="Salamov A."/>
            <person name="Henrissat B."/>
            <person name="Wiebenga A."/>
            <person name="De vries R.P."/>
            <person name="Grigoriev I.V."/>
            <person name="Mortensen U.H."/>
            <person name="Andersen M.R."/>
            <person name="Baker S.E."/>
        </authorList>
    </citation>
    <scope>NUCLEOTIDE SEQUENCE [LARGE SCALE GENOMIC DNA]</scope>
    <source>
        <strain evidence="5 6">CBS 707.79</strain>
    </source>
</reference>
<dbReference type="Pfam" id="PF08240">
    <property type="entry name" value="ADH_N"/>
    <property type="match status" value="1"/>
</dbReference>
<keyword evidence="6" id="KW-1185">Reference proteome</keyword>
<evidence type="ECO:0000256" key="1">
    <source>
        <dbReference type="ARBA" id="ARBA00008072"/>
    </source>
</evidence>
<dbReference type="VEuPathDB" id="FungiDB:BO71DRAFT_398954"/>
<dbReference type="SUPFAM" id="SSF50129">
    <property type="entry name" value="GroES-like"/>
    <property type="match status" value="1"/>
</dbReference>
<dbReference type="Gene3D" id="3.90.180.10">
    <property type="entry name" value="Medium-chain alcohol dehydrogenases, catalytic domain"/>
    <property type="match status" value="1"/>
</dbReference>
<dbReference type="CDD" id="cd08249">
    <property type="entry name" value="enoyl_reductase_like"/>
    <property type="match status" value="1"/>
</dbReference>
<dbReference type="Proteomes" id="UP000247810">
    <property type="component" value="Unassembled WGS sequence"/>
</dbReference>
<dbReference type="OrthoDB" id="10257049at2759"/>
<dbReference type="EMBL" id="KZ825873">
    <property type="protein sequence ID" value="PYH94379.1"/>
    <property type="molecule type" value="Genomic_DNA"/>
</dbReference>
<evidence type="ECO:0000313" key="5">
    <source>
        <dbReference type="EMBL" id="PYH94379.1"/>
    </source>
</evidence>
<dbReference type="SMART" id="SM00829">
    <property type="entry name" value="PKS_ER"/>
    <property type="match status" value="1"/>
</dbReference>
<dbReference type="InterPro" id="IPR013154">
    <property type="entry name" value="ADH-like_N"/>
</dbReference>
<proteinExistence type="inferred from homology"/>
<comment type="similarity">
    <text evidence="1">Belongs to the zinc-containing alcohol dehydrogenase family.</text>
</comment>
<organism evidence="5 6">
    <name type="scientific">Aspergillus ellipticus CBS 707.79</name>
    <dbReference type="NCBI Taxonomy" id="1448320"/>
    <lineage>
        <taxon>Eukaryota</taxon>
        <taxon>Fungi</taxon>
        <taxon>Dikarya</taxon>
        <taxon>Ascomycota</taxon>
        <taxon>Pezizomycotina</taxon>
        <taxon>Eurotiomycetes</taxon>
        <taxon>Eurotiomycetidae</taxon>
        <taxon>Eurotiales</taxon>
        <taxon>Aspergillaceae</taxon>
        <taxon>Aspergillus</taxon>
        <taxon>Aspergillus subgen. Circumdati</taxon>
    </lineage>
</organism>
<feature type="domain" description="Enoyl reductase (ER)" evidence="4">
    <location>
        <begin position="9"/>
        <end position="342"/>
    </location>
</feature>
<evidence type="ECO:0000313" key="6">
    <source>
        <dbReference type="Proteomes" id="UP000247810"/>
    </source>
</evidence>
<evidence type="ECO:0000256" key="2">
    <source>
        <dbReference type="ARBA" id="ARBA00022741"/>
    </source>
</evidence>
<dbReference type="InterPro" id="IPR011032">
    <property type="entry name" value="GroES-like_sf"/>
</dbReference>
<name>A0A319DAK5_9EURO</name>
<gene>
    <name evidence="5" type="ORF">BO71DRAFT_398954</name>
</gene>
<dbReference type="SUPFAM" id="SSF51735">
    <property type="entry name" value="NAD(P)-binding Rossmann-fold domains"/>
    <property type="match status" value="1"/>
</dbReference>
<dbReference type="InterPro" id="IPR036291">
    <property type="entry name" value="NAD(P)-bd_dom_sf"/>
</dbReference>
<accession>A0A319DAK5</accession>
<dbReference type="STRING" id="1448320.A0A319DAK5"/>
<dbReference type="InterPro" id="IPR020843">
    <property type="entry name" value="ER"/>
</dbReference>
<evidence type="ECO:0000256" key="3">
    <source>
        <dbReference type="ARBA" id="ARBA00023002"/>
    </source>
</evidence>
<dbReference type="GO" id="GO:0000166">
    <property type="term" value="F:nucleotide binding"/>
    <property type="evidence" value="ECO:0007669"/>
    <property type="project" value="UniProtKB-KW"/>
</dbReference>
<keyword evidence="2" id="KW-0547">Nucleotide-binding</keyword>
<dbReference type="Gene3D" id="3.40.50.720">
    <property type="entry name" value="NAD(P)-binding Rossmann-like Domain"/>
    <property type="match status" value="1"/>
</dbReference>
<dbReference type="GO" id="GO:0016651">
    <property type="term" value="F:oxidoreductase activity, acting on NAD(P)H"/>
    <property type="evidence" value="ECO:0007669"/>
    <property type="project" value="InterPro"/>
</dbReference>